<accession>A0A9P9AJV4</accession>
<reference evidence="2 3" key="1">
    <citation type="journal article" date="2021" name="Nat. Commun.">
        <title>Genetic determinants of endophytism in the Arabidopsis root mycobiome.</title>
        <authorList>
            <person name="Mesny F."/>
            <person name="Miyauchi S."/>
            <person name="Thiergart T."/>
            <person name="Pickel B."/>
            <person name="Atanasova L."/>
            <person name="Karlsson M."/>
            <person name="Huettel B."/>
            <person name="Barry K.W."/>
            <person name="Haridas S."/>
            <person name="Chen C."/>
            <person name="Bauer D."/>
            <person name="Andreopoulos W."/>
            <person name="Pangilinan J."/>
            <person name="LaButti K."/>
            <person name="Riley R."/>
            <person name="Lipzen A."/>
            <person name="Clum A."/>
            <person name="Drula E."/>
            <person name="Henrissat B."/>
            <person name="Kohler A."/>
            <person name="Grigoriev I.V."/>
            <person name="Martin F.M."/>
            <person name="Hacquard S."/>
        </authorList>
    </citation>
    <scope>NUCLEOTIDE SEQUENCE [LARGE SCALE GENOMIC DNA]</scope>
    <source>
        <strain evidence="2 3">MPI-CAGE-CH-0241</strain>
    </source>
</reference>
<evidence type="ECO:0000256" key="1">
    <source>
        <dbReference type="SAM" id="MobiDB-lite"/>
    </source>
</evidence>
<sequence>MQQEIYRMLDTLREVKGHLNNIQLRTFELEEDISSLISSNLRLLRVLKQEPESSPEPEPSAPSDAHAPPAPWKTYEPEKDHDAMST</sequence>
<feature type="compositionally biased region" description="Basic and acidic residues" evidence="1">
    <location>
        <begin position="75"/>
        <end position="86"/>
    </location>
</feature>
<evidence type="ECO:0000313" key="3">
    <source>
        <dbReference type="Proteomes" id="UP000777438"/>
    </source>
</evidence>
<dbReference type="AlphaFoldDB" id="A0A9P9AJV4"/>
<organism evidence="2 3">
    <name type="scientific">Thelonectria olida</name>
    <dbReference type="NCBI Taxonomy" id="1576542"/>
    <lineage>
        <taxon>Eukaryota</taxon>
        <taxon>Fungi</taxon>
        <taxon>Dikarya</taxon>
        <taxon>Ascomycota</taxon>
        <taxon>Pezizomycotina</taxon>
        <taxon>Sordariomycetes</taxon>
        <taxon>Hypocreomycetidae</taxon>
        <taxon>Hypocreales</taxon>
        <taxon>Nectriaceae</taxon>
        <taxon>Thelonectria</taxon>
    </lineage>
</organism>
<protein>
    <submittedName>
        <fullName evidence="2">Uncharacterized protein</fullName>
    </submittedName>
</protein>
<name>A0A9P9AJV4_9HYPO</name>
<comment type="caution">
    <text evidence="2">The sequence shown here is derived from an EMBL/GenBank/DDBJ whole genome shotgun (WGS) entry which is preliminary data.</text>
</comment>
<gene>
    <name evidence="2" type="ORF">B0T10DRAFT_280507</name>
</gene>
<proteinExistence type="predicted"/>
<dbReference type="Proteomes" id="UP000777438">
    <property type="component" value="Unassembled WGS sequence"/>
</dbReference>
<evidence type="ECO:0000313" key="2">
    <source>
        <dbReference type="EMBL" id="KAH6869648.1"/>
    </source>
</evidence>
<keyword evidence="3" id="KW-1185">Reference proteome</keyword>
<feature type="region of interest" description="Disordered" evidence="1">
    <location>
        <begin position="48"/>
        <end position="86"/>
    </location>
</feature>
<dbReference type="EMBL" id="JAGPYM010000068">
    <property type="protein sequence ID" value="KAH6869648.1"/>
    <property type="molecule type" value="Genomic_DNA"/>
</dbReference>